<evidence type="ECO:0000313" key="4">
    <source>
        <dbReference type="EMBL" id="KAK2940269.1"/>
    </source>
</evidence>
<protein>
    <recommendedName>
        <fullName evidence="3">Protein kinase domain-containing protein</fullName>
    </recommendedName>
</protein>
<dbReference type="Pfam" id="PF07714">
    <property type="entry name" value="PK_Tyr_Ser-Thr"/>
    <property type="match status" value="1"/>
</dbReference>
<dbReference type="PROSITE" id="PS50011">
    <property type="entry name" value="PROTEIN_KINASE_DOM"/>
    <property type="match status" value="1"/>
</dbReference>
<feature type="domain" description="Protein kinase" evidence="3">
    <location>
        <begin position="2377"/>
        <end position="2747"/>
    </location>
</feature>
<dbReference type="PANTHER" id="PTHR44329">
    <property type="entry name" value="SERINE/THREONINE-PROTEIN KINASE TNNI3K-RELATED"/>
    <property type="match status" value="1"/>
</dbReference>
<evidence type="ECO:0000256" key="2">
    <source>
        <dbReference type="SAM" id="Phobius"/>
    </source>
</evidence>
<dbReference type="InterPro" id="IPR001245">
    <property type="entry name" value="Ser-Thr/Tyr_kinase_cat_dom"/>
</dbReference>
<evidence type="ECO:0000313" key="5">
    <source>
        <dbReference type="Proteomes" id="UP001281761"/>
    </source>
</evidence>
<feature type="transmembrane region" description="Helical" evidence="2">
    <location>
        <begin position="2412"/>
        <end position="2434"/>
    </location>
</feature>
<evidence type="ECO:0000259" key="3">
    <source>
        <dbReference type="PROSITE" id="PS50011"/>
    </source>
</evidence>
<dbReference type="Proteomes" id="UP001281761">
    <property type="component" value="Unassembled WGS sequence"/>
</dbReference>
<name>A0ABQ9WM69_9EUKA</name>
<keyword evidence="5" id="KW-1185">Reference proteome</keyword>
<dbReference type="InterPro" id="IPR011050">
    <property type="entry name" value="Pectin_lyase_fold/virulence"/>
</dbReference>
<keyword evidence="2" id="KW-1133">Transmembrane helix</keyword>
<accession>A0ABQ9WM69</accession>
<keyword evidence="2" id="KW-0472">Membrane</keyword>
<proteinExistence type="predicted"/>
<organism evidence="4 5">
    <name type="scientific">Blattamonas nauphoetae</name>
    <dbReference type="NCBI Taxonomy" id="2049346"/>
    <lineage>
        <taxon>Eukaryota</taxon>
        <taxon>Metamonada</taxon>
        <taxon>Preaxostyla</taxon>
        <taxon>Oxymonadida</taxon>
        <taxon>Blattamonas</taxon>
    </lineage>
</organism>
<feature type="region of interest" description="Disordered" evidence="1">
    <location>
        <begin position="2442"/>
        <end position="2461"/>
    </location>
</feature>
<dbReference type="SUPFAM" id="SSF56112">
    <property type="entry name" value="Protein kinase-like (PK-like)"/>
    <property type="match status" value="1"/>
</dbReference>
<gene>
    <name evidence="4" type="ORF">BLNAU_24819</name>
</gene>
<sequence length="2762" mass="295612">MRDTNDRHQLASLNCTFVDNIRTFTPVYVNAAPIEDNPFTDRQISTVNDVTFKKCTFTSCSAPSGQFGGAIFHANKGSLSVEGCSFKECRAECGSAVYGYYSSTAALSELFRITGSHFDKCGLETTISAINVIGRTVFTVFGTFLIENNNFTHMRSAYRVGFCVQDLGGGTIHNCRFVNLTVANQLQVACKVEGANGDVSVSDCYFCEMFNYTSGVAAFQYIYGQTKVERMRFVECHTNPAKGSSALTIAGRTSPDRPNHPPWYTVSPTDNPIIMKETSITEIWSTSNPFSISWEGTAIDTIRKTPDIVIDAVEGLDEEFCWMREKGCRTMSSTINDRTSGKFEGTFLLASDTHSDSGVVVGQRKLVMKPQSETKATISDEGSSAVLFSISTGSLDISSVDFSPHIESSLFVLSGDGDLKVTDSVIDGSSLGEAELSKPLFEVKGGRTTLTLLTLQSMTSSVGLISATSGSDFTLVISKSTFSSLTRRVGSGVVVEGRMGSTSAVSISESKFTECHTLDEDYVEHNDPANPGAEPNLVHTRGGSLVFTGPTVNAGTVDISFSNFSDCSCANGSGASVNARRLTRFSITSCRFENQLASGYWTQGGAVTGWFISDASVRESFFKNCQLALGSARAYGGALTLQYCMVLIDFCRFEDCSSPIMAHAMHLANSDFSNEVTNCVFDRCVGDGKRVVHTSNVAITRFLNCSFIGCCDSKAETTIVVGLDGSSTQTLEISKSYVIPDFTTNKKGVVLLSSSFASPSDLVTFSDCCFLSASPHLLPSTIQKDGIGFATVRVSKGEVGGEKEGEDSVMCGHPDRKCLTLRHAATLCRATEGTEDMISVIVGEGEHSEETIAVGEMRIGVRGEDGKKGETKLRSQDGTRLMTLGDGLLSLDSLTIVLPSLSSSSSTISSSGTLSITSVSFFSNENQATLSSPIISIAAGSATLDSCDLHALLFSNKDAFITVASEGTLLLKSLSLDLVDCSLSNIALASSLLRGSGDLSLGGCTFTSLLDSAHSEDSSHVVDVTIGEGQSLRIGKSTSNSKTSFVSCSSKEDGGGLKVCVSGSGVVELAEVYFSKCSSSGNGGALLIEVASLFAGTISFTAVEFGTGDDKNTATLGTDLFVTAPDLSTLINTEGFLTLRPDLPEDGTFGKEEKNGLMGKDGEKAVESLLFIWYPHTSGDKHVEGTTGEDHANCGLLQLPCLSLSTAHQSLNETNQTISIDSSLTLADSVTARSTGSVLTSTLSTHPTLTIASAFSFVVSAGPIELSSLSFVPKEEARSTPLFSISDCGSLSVRLCSFSSFKSTSSPSILFGSVGSDQSVSLDSITFTSCSSSGQVSSGVISLSLSDDSSLSIKGSTTITTCSSPTADSDFLFLSRPTFTQYYVSTALSLAWNKDDTTARSFVGKEGSHSPNVPLYLFLADLDSEGHLSNASSDISVCGFAVYPCASLSKMITRLSSVASPSVQLDTDLTQTASQSFISVLTIQGNDRMLIIADPSTELVSSGFFAVSSSVTLNTVVIEISSLKHVDLFSVATGQLKMEGSTILLKEGTISGCIVKVEDGGSLVVNGSVFTDIVSSDSKGGVIVGVVSESSEFRIDNTTFSNCKCEGIAHCIWMELRNSSTNTFSYSMTNIEIERTKKETKTEWNEEVEESKKATDVFVIGSRLDVLIDTSDWEGSFTKETNAESLWGEDGVSGVDCSLLVYLIQISEAVEVDSNGETFTKCGHFLLFCSSMELGVNRLVGADLEKIRVMESIQMDFVVSLEGDITICGSTKESTLLFTPTGRFENELHNGIASSLSIDSLIISFPSTAPSNPLFVSSCGALSFTSCSITSSIQITQSVISIEGGSLRVTGMSATDLEMTDCALIDSKGSVELSSSTFERIEGNMKKGSVLWGELGESVEVSVRDCSFEECSGDGESRWIELKGRNTQTLVGSNWEGSFNKTSVWSGVMIEAASWSHNSSFNPYSLLYEFHPRSAGKILVSTTEKSEDHPLCGSLERPCRTISDGVTLTNERNVEIVGSVSLNSKLLMNGDALLICGFKQHGRLEMVGKGQIVNNVFVYPDELSLSALTLDVSSSTLESSEGIVVCENGEVIVQNVAVSSSRSINPSLLVVSGGRVNVSGLTLSSLSFSSTALRIQTSESISLKGIEMKNTSCSTLLSLIDGQDAVIDSCHFTGKEPSSNDDPSPSICSWDSGFLVIANSSASVLLSLFTQLNQGAIHLTNSSLSIHSSTFSENTVPNTSSSVRKNVRCESGTLTVGSLGGGDGLLPGSSAWMSIGEECSFISPVVDANAPFFIPTFSNTSSKVNTDTKFTSFALTLVGETLIPCGLFLEVFEKEKGVEGNAKWFPLSEESTTLFSETKIELTLASSSIKLNRALELHARMLFGMNQRTSSIELKKSDVDIRKSQATQTMKWLLPVIGGLIALFVFLLVLLLLLRRRKKHKTAEEKSRQELNEVQEDDVEKVEDFSQGTMNNVQPSLISVPHSSVLAMSSTEQTVQPPLPEKVETNGNNDWKEGLEVMADVWTGEAKMEQRMVCVRESLFERLHGKVKRPIDEMRTKRELTRLLLNIAKRNMNVQQLKHITPHDIIVSDSGEVSLKVNAPTDPLPPSSPVQPHMIDTKLEILDALATVETDGGIDACQTTMNHSAPSTGLTTQEQARWAASEVSEKKANVDGMKASVFSLGLVLWEIETGVVPFAEHDAQNAQRQIVAGTRPNLLSIPHTPTRELIEQCLQSDPSERPTLEVVYSLLQQQDARSQGPKPAVE</sequence>
<dbReference type="Gene3D" id="1.10.510.10">
    <property type="entry name" value="Transferase(Phosphotransferase) domain 1"/>
    <property type="match status" value="1"/>
</dbReference>
<dbReference type="InterPro" id="IPR000719">
    <property type="entry name" value="Prot_kinase_dom"/>
</dbReference>
<keyword evidence="2" id="KW-0812">Transmembrane</keyword>
<reference evidence="4 5" key="1">
    <citation type="journal article" date="2022" name="bioRxiv">
        <title>Genomics of Preaxostyla Flagellates Illuminates Evolutionary Transitions and the Path Towards Mitochondrial Loss.</title>
        <authorList>
            <person name="Novak L.V.F."/>
            <person name="Treitli S.C."/>
            <person name="Pyrih J."/>
            <person name="Halakuc P."/>
            <person name="Pipaliya S.V."/>
            <person name="Vacek V."/>
            <person name="Brzon O."/>
            <person name="Soukal P."/>
            <person name="Eme L."/>
            <person name="Dacks J.B."/>
            <person name="Karnkowska A."/>
            <person name="Elias M."/>
            <person name="Hampl V."/>
        </authorList>
    </citation>
    <scope>NUCLEOTIDE SEQUENCE [LARGE SCALE GENOMIC DNA]</scope>
    <source>
        <strain evidence="4">NAU3</strain>
        <tissue evidence="4">Gut</tissue>
    </source>
</reference>
<feature type="compositionally biased region" description="Basic and acidic residues" evidence="1">
    <location>
        <begin position="2442"/>
        <end position="2451"/>
    </location>
</feature>
<dbReference type="EMBL" id="JARBJD010000701">
    <property type="protein sequence ID" value="KAK2940269.1"/>
    <property type="molecule type" value="Genomic_DNA"/>
</dbReference>
<dbReference type="SUPFAM" id="SSF51126">
    <property type="entry name" value="Pectin lyase-like"/>
    <property type="match status" value="4"/>
</dbReference>
<dbReference type="InterPro" id="IPR011009">
    <property type="entry name" value="Kinase-like_dom_sf"/>
</dbReference>
<evidence type="ECO:0000256" key="1">
    <source>
        <dbReference type="SAM" id="MobiDB-lite"/>
    </source>
</evidence>
<comment type="caution">
    <text evidence="4">The sequence shown here is derived from an EMBL/GenBank/DDBJ whole genome shotgun (WGS) entry which is preliminary data.</text>
</comment>
<dbReference type="InterPro" id="IPR051681">
    <property type="entry name" value="Ser/Thr_Kinases-Pseudokinases"/>
</dbReference>